<evidence type="ECO:0000313" key="3">
    <source>
        <dbReference type="EMBL" id="TLP58843.1"/>
    </source>
</evidence>
<sequence>MLRPFGDRGPLPRPRRPARRAAAAARVADRDRARRRARGGPRPAAGAAPAGRAAHLERLAHRGRRLLGDAPRRPLARLHHPGAHLRRRGRHQALDDPGGVPGLAGGPAPAGAARRQPPRRAPAGGRPPAPLLTAVRPRNLDSGCAGNGGLAVLHVVERYFSAYNAHDLGEVMACYGREPRAVGPGGPAEGRSEVASYHTLVWQAFPDVRVTVWQKIVTDAAVAAAAVGTGTHAGPFPLTTGEVVEATGRRVSVRSCWMFDIDVTCGLIGCSEVFYDQLELCVQLGLRMPA</sequence>
<feature type="domain" description="SnoaL-like" evidence="2">
    <location>
        <begin position="156"/>
        <end position="261"/>
    </location>
</feature>
<dbReference type="AlphaFoldDB" id="A0A5R8YZH2"/>
<organism evidence="3 4">
    <name type="scientific">Microbispora triticiradicis</name>
    <dbReference type="NCBI Taxonomy" id="2200763"/>
    <lineage>
        <taxon>Bacteria</taxon>
        <taxon>Bacillati</taxon>
        <taxon>Actinomycetota</taxon>
        <taxon>Actinomycetes</taxon>
        <taxon>Streptosporangiales</taxon>
        <taxon>Streptosporangiaceae</taxon>
        <taxon>Microbispora</taxon>
    </lineage>
</organism>
<feature type="compositionally biased region" description="Low complexity" evidence="1">
    <location>
        <begin position="106"/>
        <end position="124"/>
    </location>
</feature>
<dbReference type="SUPFAM" id="SSF54427">
    <property type="entry name" value="NTF2-like"/>
    <property type="match status" value="1"/>
</dbReference>
<reference evidence="3" key="1">
    <citation type="submission" date="2019-05" db="EMBL/GenBank/DDBJ databases">
        <title>Isolation, diversity and antifungal activity of Actinobacteria from wheat.</title>
        <authorList>
            <person name="Yu B."/>
        </authorList>
    </citation>
    <scope>NUCLEOTIDE SEQUENCE [LARGE SCALE GENOMIC DNA]</scope>
    <source>
        <strain evidence="3">NEAU-HEGS1-5</strain>
    </source>
</reference>
<evidence type="ECO:0000259" key="2">
    <source>
        <dbReference type="Pfam" id="PF12680"/>
    </source>
</evidence>
<proteinExistence type="predicted"/>
<dbReference type="InterPro" id="IPR037401">
    <property type="entry name" value="SnoaL-like"/>
</dbReference>
<name>A0A5R8YZH2_9ACTN</name>
<comment type="caution">
    <text evidence="3">The sequence shown here is derived from an EMBL/GenBank/DDBJ whole genome shotgun (WGS) entry which is preliminary data.</text>
</comment>
<dbReference type="OrthoDB" id="3535903at2"/>
<dbReference type="EMBL" id="VANP01000006">
    <property type="protein sequence ID" value="TLP58843.1"/>
    <property type="molecule type" value="Genomic_DNA"/>
</dbReference>
<dbReference type="Gene3D" id="3.10.450.50">
    <property type="match status" value="1"/>
</dbReference>
<feature type="region of interest" description="Disordered" evidence="1">
    <location>
        <begin position="65"/>
        <end position="134"/>
    </location>
</feature>
<dbReference type="Proteomes" id="UP000309033">
    <property type="component" value="Unassembled WGS sequence"/>
</dbReference>
<dbReference type="Pfam" id="PF12680">
    <property type="entry name" value="SnoaL_2"/>
    <property type="match status" value="1"/>
</dbReference>
<evidence type="ECO:0000313" key="4">
    <source>
        <dbReference type="Proteomes" id="UP000309033"/>
    </source>
</evidence>
<protein>
    <submittedName>
        <fullName evidence="3">Nuclear transport factor 2 family protein</fullName>
    </submittedName>
</protein>
<feature type="compositionally biased region" description="Low complexity" evidence="1">
    <location>
        <begin position="40"/>
        <end position="53"/>
    </location>
</feature>
<dbReference type="InterPro" id="IPR032710">
    <property type="entry name" value="NTF2-like_dom_sf"/>
</dbReference>
<feature type="compositionally biased region" description="Basic residues" evidence="1">
    <location>
        <begin position="74"/>
        <end position="91"/>
    </location>
</feature>
<evidence type="ECO:0000256" key="1">
    <source>
        <dbReference type="SAM" id="MobiDB-lite"/>
    </source>
</evidence>
<gene>
    <name evidence="3" type="ORF">FED44_18575</name>
</gene>
<feature type="region of interest" description="Disordered" evidence="1">
    <location>
        <begin position="1"/>
        <end position="53"/>
    </location>
</feature>
<accession>A0A5R8YZH2</accession>
<keyword evidence="4" id="KW-1185">Reference proteome</keyword>